<feature type="compositionally biased region" description="Basic residues" evidence="2">
    <location>
        <begin position="400"/>
        <end position="419"/>
    </location>
</feature>
<dbReference type="Proteomes" id="UP001642502">
    <property type="component" value="Unassembled WGS sequence"/>
</dbReference>
<evidence type="ECO:0000256" key="1">
    <source>
        <dbReference type="SAM" id="Coils"/>
    </source>
</evidence>
<feature type="compositionally biased region" description="Basic and acidic residues" evidence="2">
    <location>
        <begin position="390"/>
        <end position="399"/>
    </location>
</feature>
<feature type="compositionally biased region" description="Basic and acidic residues" evidence="2">
    <location>
        <begin position="420"/>
        <end position="430"/>
    </location>
</feature>
<dbReference type="InterPro" id="IPR011009">
    <property type="entry name" value="Kinase-like_dom_sf"/>
</dbReference>
<reference evidence="3 4" key="1">
    <citation type="submission" date="2024-01" db="EMBL/GenBank/DDBJ databases">
        <authorList>
            <person name="Allen C."/>
            <person name="Tagirdzhanova G."/>
        </authorList>
    </citation>
    <scope>NUCLEOTIDE SEQUENCE [LARGE SCALE GENOMIC DNA]</scope>
    <source>
        <strain evidence="3 4">CBS 119000</strain>
    </source>
</reference>
<keyword evidence="4" id="KW-1185">Reference proteome</keyword>
<feature type="region of interest" description="Disordered" evidence="2">
    <location>
        <begin position="390"/>
        <end position="478"/>
    </location>
</feature>
<accession>A0ABP0DAN6</accession>
<evidence type="ECO:0000256" key="2">
    <source>
        <dbReference type="SAM" id="MobiDB-lite"/>
    </source>
</evidence>
<feature type="region of interest" description="Disordered" evidence="2">
    <location>
        <begin position="728"/>
        <end position="749"/>
    </location>
</feature>
<protein>
    <recommendedName>
        <fullName evidence="5">Protein kinase domain-containing protein</fullName>
    </recommendedName>
</protein>
<evidence type="ECO:0000313" key="3">
    <source>
        <dbReference type="EMBL" id="CAK7265294.1"/>
    </source>
</evidence>
<feature type="coiled-coil region" evidence="1">
    <location>
        <begin position="4"/>
        <end position="52"/>
    </location>
</feature>
<dbReference type="EMBL" id="CAWUON010000011">
    <property type="protein sequence ID" value="CAK7265294.1"/>
    <property type="molecule type" value="Genomic_DNA"/>
</dbReference>
<evidence type="ECO:0008006" key="5">
    <source>
        <dbReference type="Google" id="ProtNLM"/>
    </source>
</evidence>
<sequence>MDERAELLRLIAEERARREEVERRVLAEQALRKEERLRREQAESRCRALREETERRMLEEAKRSQPQKLLPFLEACHSLSLATQSEAGRFETRNSEPPVPSGRLYPRRMIPWLDFQARQDETWKQLADPSFTDQHIFPSQYMCDCIQSQIKRIGSEPEACQFESDTVESAVQNMINLVNDNTLLQDRLGLQGTVTFGSHPTSGIDDDDESESFTFFTSQFWIYENLDGRKFAKTAIENISPHDLTQDVVNKGLVSEIQPLRDVINESGKDSTSAPRARATAAVTQLFSRMIAKGIQYGYVGTGQTYVFLYIPDDPSIVYYHVSVPNKDVRDDDECRLHKTAVGQVFAFVLRSLPVESPPQSWYDAAAKLGVWPVETEDVHNLIHKPVCEGEEPRASARETRHRRNFTRSPIRTRSHSKQSKNESRRRDDIGNEAVPPPLHQSTCPGKIAAASVSVERQAQDEKATRQRSGPGQEDIQNRPYCTHGCLLGLAYGGPMDVKCPNAGSHGPRHIGRTKFLRLVRAQLAKDRGPEADVMPLHLSGAIGALFKVRLSTYGYTLVAKGAKRSKLEFLEHEKKVYDQLRPIQGKHVPVCIGLTDLILPYHYDGRVFENLLFLSWGGRPLYRCLKELNEKAITAAVISAYASLHQLHVFHADAEVRNITYDGTPLIVDFERAKLRRRQPLGAMSRNRIQKRKSDMVEKQRDYLFAQELRLVAFDISTYYNHAREKPMPTGSGVVGEPNARFDRNTQP</sequence>
<keyword evidence="1" id="KW-0175">Coiled coil</keyword>
<gene>
    <name evidence="3" type="ORF">SEPCBS119000_001439</name>
</gene>
<evidence type="ECO:0000313" key="4">
    <source>
        <dbReference type="Proteomes" id="UP001642502"/>
    </source>
</evidence>
<organism evidence="3 4">
    <name type="scientific">Sporothrix epigloea</name>
    <dbReference type="NCBI Taxonomy" id="1892477"/>
    <lineage>
        <taxon>Eukaryota</taxon>
        <taxon>Fungi</taxon>
        <taxon>Dikarya</taxon>
        <taxon>Ascomycota</taxon>
        <taxon>Pezizomycotina</taxon>
        <taxon>Sordariomycetes</taxon>
        <taxon>Sordariomycetidae</taxon>
        <taxon>Ophiostomatales</taxon>
        <taxon>Ophiostomataceae</taxon>
        <taxon>Sporothrix</taxon>
    </lineage>
</organism>
<name>A0ABP0DAN6_9PEZI</name>
<proteinExistence type="predicted"/>
<comment type="caution">
    <text evidence="3">The sequence shown here is derived from an EMBL/GenBank/DDBJ whole genome shotgun (WGS) entry which is preliminary data.</text>
</comment>
<dbReference type="SUPFAM" id="SSF56112">
    <property type="entry name" value="Protein kinase-like (PK-like)"/>
    <property type="match status" value="1"/>
</dbReference>